<keyword evidence="8" id="KW-0443">Lipid metabolism</keyword>
<evidence type="ECO:0000256" key="5">
    <source>
        <dbReference type="ARBA" id="ARBA00022955"/>
    </source>
</evidence>
<dbReference type="GO" id="GO:0000252">
    <property type="term" value="F:3-beta-hydroxysteroid dehydrogenase [NAD(P)+]/C4-decarboxylase activity"/>
    <property type="evidence" value="ECO:0007669"/>
    <property type="project" value="UniProtKB-ARBA"/>
</dbReference>
<comment type="caution">
    <text evidence="19">The sequence shown here is derived from an EMBL/GenBank/DDBJ whole genome shotgun (WGS) entry which is preliminary data.</text>
</comment>
<dbReference type="InterPro" id="IPR016135">
    <property type="entry name" value="UBQ-conjugating_enzyme/RWD"/>
</dbReference>
<reference evidence="19 20" key="1">
    <citation type="submission" date="2017-05" db="EMBL/GenBank/DDBJ databases">
        <title>Genome sequence for an aflatoxigenic pathogen of Argentinian peanut, Aspergillus arachidicola.</title>
        <authorList>
            <person name="Moore G."/>
            <person name="Beltz S.B."/>
            <person name="Mack B.M."/>
        </authorList>
    </citation>
    <scope>NUCLEOTIDE SEQUENCE [LARGE SCALE GENOMIC DNA]</scope>
    <source>
        <strain evidence="19 20">CBS 117610</strain>
    </source>
</reference>
<protein>
    <recommendedName>
        <fullName evidence="12">Sterol-4-alpha-carboxylate 3-dehydrogenase ERG26, decarboxylating</fullName>
    </recommendedName>
    <alternativeName>
        <fullName evidence="15 16">C-3 Sterol dehydrogenase ERG26</fullName>
    </alternativeName>
    <alternativeName>
        <fullName evidence="13 14">C-4 decarboxylase ERG26</fullName>
    </alternativeName>
    <alternativeName>
        <fullName evidence="11">Sterol-4-alpha-carboxylate 3-dehydrogenase erg26, decarboxylating</fullName>
    </alternativeName>
</protein>
<dbReference type="InterPro" id="IPR050177">
    <property type="entry name" value="Lipid_A_modif_metabolic_enz"/>
</dbReference>
<gene>
    <name evidence="19" type="ORF">AARAC_007687</name>
</gene>
<dbReference type="PANTHER" id="PTHR43245">
    <property type="entry name" value="BIFUNCTIONAL POLYMYXIN RESISTANCE PROTEIN ARNA"/>
    <property type="match status" value="1"/>
</dbReference>
<dbReference type="GO" id="GO:0005789">
    <property type="term" value="C:endoplasmic reticulum membrane"/>
    <property type="evidence" value="ECO:0007669"/>
    <property type="project" value="UniProtKB-SubCell"/>
</dbReference>
<keyword evidence="3" id="KW-0444">Lipid biosynthesis</keyword>
<feature type="region of interest" description="Disordered" evidence="17">
    <location>
        <begin position="119"/>
        <end position="148"/>
    </location>
</feature>
<dbReference type="SUPFAM" id="SSF51735">
    <property type="entry name" value="NAD(P)-binding Rossmann-fold domains"/>
    <property type="match status" value="1"/>
</dbReference>
<evidence type="ECO:0000256" key="6">
    <source>
        <dbReference type="ARBA" id="ARBA00023002"/>
    </source>
</evidence>
<dbReference type="Pfam" id="PF01073">
    <property type="entry name" value="3Beta_HSD"/>
    <property type="match status" value="1"/>
</dbReference>
<dbReference type="CDD" id="cd00195">
    <property type="entry name" value="UBCc_UEV"/>
    <property type="match status" value="1"/>
</dbReference>
<evidence type="ECO:0000256" key="12">
    <source>
        <dbReference type="ARBA" id="ARBA00067985"/>
    </source>
</evidence>
<dbReference type="Gene3D" id="3.40.50.720">
    <property type="entry name" value="NAD(P)-binding Rossmann-like Domain"/>
    <property type="match status" value="1"/>
</dbReference>
<keyword evidence="4" id="KW-0256">Endoplasmic reticulum</keyword>
<comment type="similarity">
    <text evidence="2">Belongs to the 3-beta-HSD family.</text>
</comment>
<dbReference type="InterPro" id="IPR002225">
    <property type="entry name" value="3Beta_OHSteriod_DH/Estase"/>
</dbReference>
<dbReference type="Proteomes" id="UP000231358">
    <property type="component" value="Unassembled WGS sequence"/>
</dbReference>
<evidence type="ECO:0000256" key="9">
    <source>
        <dbReference type="ARBA" id="ARBA00023136"/>
    </source>
</evidence>
<keyword evidence="5" id="KW-0752">Steroid biosynthesis</keyword>
<dbReference type="Pfam" id="PF00179">
    <property type="entry name" value="UQ_con"/>
    <property type="match status" value="1"/>
</dbReference>
<dbReference type="STRING" id="656916.A0A2G7FT12"/>
<evidence type="ECO:0000256" key="2">
    <source>
        <dbReference type="ARBA" id="ARBA00009219"/>
    </source>
</evidence>
<evidence type="ECO:0000256" key="1">
    <source>
        <dbReference type="ARBA" id="ARBA00004406"/>
    </source>
</evidence>
<dbReference type="PROSITE" id="PS50127">
    <property type="entry name" value="UBC_2"/>
    <property type="match status" value="2"/>
</dbReference>
<dbReference type="InterPro" id="IPR000608">
    <property type="entry name" value="UBC"/>
</dbReference>
<evidence type="ECO:0000256" key="13">
    <source>
        <dbReference type="ARBA" id="ARBA00081267"/>
    </source>
</evidence>
<keyword evidence="6" id="KW-0560">Oxidoreductase</keyword>
<evidence type="ECO:0000256" key="4">
    <source>
        <dbReference type="ARBA" id="ARBA00022824"/>
    </source>
</evidence>
<keyword evidence="7" id="KW-0520">NAD</keyword>
<comment type="subunit">
    <text evidence="10">Heterotetramer of ERG25, ERG26, ERG27 and ERG28. ERG28 acts as a scaffold to tether ERG27 and other 4,4-demethylation-related enzymes, forming a demethylation enzyme complex, in the endoplasmic reticulum.</text>
</comment>
<name>A0A2G7FT12_9EURO</name>
<dbReference type="PANTHER" id="PTHR43245:SF51">
    <property type="entry name" value="SHORT CHAIN DEHYDROGENASE_REDUCTASE FAMILY 42E, MEMBER 2"/>
    <property type="match status" value="1"/>
</dbReference>
<evidence type="ECO:0000313" key="20">
    <source>
        <dbReference type="Proteomes" id="UP000231358"/>
    </source>
</evidence>
<dbReference type="EMBL" id="NEXV01000425">
    <property type="protein sequence ID" value="PIG83772.1"/>
    <property type="molecule type" value="Genomic_DNA"/>
</dbReference>
<feature type="domain" description="UBC core" evidence="18">
    <location>
        <begin position="238"/>
        <end position="410"/>
    </location>
</feature>
<feature type="domain" description="UBC core" evidence="18">
    <location>
        <begin position="1"/>
        <end position="107"/>
    </location>
</feature>
<keyword evidence="9" id="KW-0472">Membrane</keyword>
<dbReference type="Gene3D" id="3.10.110.10">
    <property type="entry name" value="Ubiquitin Conjugating Enzyme"/>
    <property type="match status" value="2"/>
</dbReference>
<evidence type="ECO:0000313" key="19">
    <source>
        <dbReference type="EMBL" id="PIG83772.1"/>
    </source>
</evidence>
<evidence type="ECO:0000256" key="14">
    <source>
        <dbReference type="ARBA" id="ARBA00081397"/>
    </source>
</evidence>
<evidence type="ECO:0000256" key="11">
    <source>
        <dbReference type="ARBA" id="ARBA00067470"/>
    </source>
</evidence>
<proteinExistence type="inferred from homology"/>
<evidence type="ECO:0000259" key="18">
    <source>
        <dbReference type="PROSITE" id="PS50127"/>
    </source>
</evidence>
<evidence type="ECO:0000256" key="10">
    <source>
        <dbReference type="ARBA" id="ARBA00046995"/>
    </source>
</evidence>
<keyword evidence="20" id="KW-1185">Reference proteome</keyword>
<dbReference type="GO" id="GO:0006696">
    <property type="term" value="P:ergosterol biosynthetic process"/>
    <property type="evidence" value="ECO:0007669"/>
    <property type="project" value="UniProtKB-ARBA"/>
</dbReference>
<dbReference type="FunFam" id="3.40.50.720:FF:000346">
    <property type="entry name" value="C-3 sterol dehydrogenase/C-4 decarboxylase"/>
    <property type="match status" value="1"/>
</dbReference>
<evidence type="ECO:0000256" key="7">
    <source>
        <dbReference type="ARBA" id="ARBA00023027"/>
    </source>
</evidence>
<accession>A0A2G7FT12</accession>
<evidence type="ECO:0000256" key="17">
    <source>
        <dbReference type="SAM" id="MobiDB-lite"/>
    </source>
</evidence>
<dbReference type="AlphaFoldDB" id="A0A2G7FT12"/>
<sequence>MTAPDYPAKPPSVRALTTNKGRCRFNPNIYASGKVCLSILGTWRGHPGEEWSSAQGLESILISIQSLLSNNPYENEPGYENAHTAEDKEWKVSYVEKIRHENLRIAVIEPLESSLGILPHGSTSAVSERASEDDDDDGEGQTLSEDDKPVVDQFADLRKRRFLWYFDSYIQAIDAADSDISRKRKFQRMPFESQGNTMDGHFDYPELRRRVVLLREKIICETHNWLSEGLGAKKQELGIASNLQRQYEQIVEDLKRQKNFAVDLELVGTNPFLWAFTYFGRPMSHLDGGIFRFKIYISPRFPDEQPRVFVETPIFHIRFLSLISTHPSPPVAQATQQLAKMSNKRPAMELGTVLVVGGCGFVGWHIVNHLLNFPSETDASVALPKPEEDPRFDYPQLAGRYPVCVAKVAVVDLRTSNNRLPGAEYYDGDITSAESMLEVFRKVKPDVVIHTATPNVLEGNKPLLRKVNVDGTKTLLEVAGGARGDWGGKCKAFVYTSSSSVVHDTQSDLINVDEEWPYIRGDRQLEYYSETKADAEELVLKYNRTSPSGMVTCAVRPAGIYGEKDTTFTYKVLEHSSKASPTVLRMQLGDNNNLFDFTYVGNIAYAHLLAAFRLLATKTRIESKQSEPLDHERVDGEAFNITNDAPVYFWDMTRAAWALTGKVVEPHQVWELPEALLGPIGGIAETVMGICGKTPRLTRRTVRYSCMTRYYSCDKAKSRLGYTPIVSVEEGLARAVGYVVERERQEGQKKGQ</sequence>
<dbReference type="InterPro" id="IPR036291">
    <property type="entry name" value="NAD(P)-bd_dom_sf"/>
</dbReference>
<organism evidence="19 20">
    <name type="scientific">Aspergillus arachidicola</name>
    <dbReference type="NCBI Taxonomy" id="656916"/>
    <lineage>
        <taxon>Eukaryota</taxon>
        <taxon>Fungi</taxon>
        <taxon>Dikarya</taxon>
        <taxon>Ascomycota</taxon>
        <taxon>Pezizomycotina</taxon>
        <taxon>Eurotiomycetes</taxon>
        <taxon>Eurotiomycetidae</taxon>
        <taxon>Eurotiales</taxon>
        <taxon>Aspergillaceae</taxon>
        <taxon>Aspergillus</taxon>
        <taxon>Aspergillus subgen. Circumdati</taxon>
    </lineage>
</organism>
<dbReference type="SUPFAM" id="SSF54495">
    <property type="entry name" value="UBC-like"/>
    <property type="match status" value="2"/>
</dbReference>
<comment type="subcellular location">
    <subcellularLocation>
        <location evidence="1">Endoplasmic reticulum membrane</location>
        <topology evidence="1">Peripheral membrane protein</topology>
    </subcellularLocation>
</comment>
<evidence type="ECO:0000256" key="15">
    <source>
        <dbReference type="ARBA" id="ARBA00081452"/>
    </source>
</evidence>
<evidence type="ECO:0000256" key="8">
    <source>
        <dbReference type="ARBA" id="ARBA00023098"/>
    </source>
</evidence>
<evidence type="ECO:0000256" key="3">
    <source>
        <dbReference type="ARBA" id="ARBA00022516"/>
    </source>
</evidence>
<evidence type="ECO:0000256" key="16">
    <source>
        <dbReference type="ARBA" id="ARBA00082106"/>
    </source>
</evidence>